<dbReference type="CDD" id="cd13170">
    <property type="entry name" value="RanBD_NUP50"/>
    <property type="match status" value="1"/>
</dbReference>
<dbReference type="InterPro" id="IPR000156">
    <property type="entry name" value="Ran_bind_dom"/>
</dbReference>
<gene>
    <name evidence="1" type="ORF">PAN0_005d2612</name>
</gene>
<keyword evidence="2" id="KW-1185">Reference proteome</keyword>
<evidence type="ECO:0000313" key="1">
    <source>
        <dbReference type="EMBL" id="GAK64399.1"/>
    </source>
</evidence>
<dbReference type="Proteomes" id="UP000053758">
    <property type="component" value="Unassembled WGS sequence"/>
</dbReference>
<protein>
    <submittedName>
        <fullName evidence="1">Uncharacterized protein</fullName>
    </submittedName>
</protein>
<proteinExistence type="predicted"/>
<dbReference type="InterPro" id="IPR011993">
    <property type="entry name" value="PH-like_dom_sf"/>
</dbReference>
<dbReference type="PANTHER" id="PTHR38697:SF1">
    <property type="entry name" value="NUCLEAR PORE COMPLEX PROTEIN SIMILAR TO S. CEREVISIAE NUP2 (EUROFUNG)"/>
    <property type="match status" value="1"/>
</dbReference>
<dbReference type="SUPFAM" id="SSF50729">
    <property type="entry name" value="PH domain-like"/>
    <property type="match status" value="1"/>
</dbReference>
<dbReference type="PROSITE" id="PS50196">
    <property type="entry name" value="RANBD1"/>
    <property type="match status" value="1"/>
</dbReference>
<reference evidence="2" key="1">
    <citation type="journal article" date="2014" name="Genome Announc.">
        <title>Draft Genome Sequence of the Yeast Pseudozyma antarctica Type Strain JCM10317, a Producer of the Glycolipid Biosurfactants, Mannosylerythritol Lipids.</title>
        <authorList>
            <person name="Saika A."/>
            <person name="Koike H."/>
            <person name="Hori T."/>
            <person name="Fukuoka T."/>
            <person name="Sato S."/>
            <person name="Habe H."/>
            <person name="Kitamoto D."/>
            <person name="Morita T."/>
        </authorList>
    </citation>
    <scope>NUCLEOTIDE SEQUENCE [LARGE SCALE GENOMIC DNA]</scope>
    <source>
        <strain evidence="2">JCM 10317</strain>
    </source>
</reference>
<dbReference type="InterPro" id="IPR053074">
    <property type="entry name" value="NPC_Nucleoporin"/>
</dbReference>
<dbReference type="Pfam" id="PF00638">
    <property type="entry name" value="Ran_BP1"/>
    <property type="match status" value="1"/>
</dbReference>
<organism evidence="1 2">
    <name type="scientific">Pseudozyma antarctica</name>
    <name type="common">Yeast</name>
    <name type="synonym">Candida antarctica</name>
    <dbReference type="NCBI Taxonomy" id="84753"/>
    <lineage>
        <taxon>Eukaryota</taxon>
        <taxon>Fungi</taxon>
        <taxon>Dikarya</taxon>
        <taxon>Basidiomycota</taxon>
        <taxon>Ustilaginomycotina</taxon>
        <taxon>Ustilaginomycetes</taxon>
        <taxon>Ustilaginales</taxon>
        <taxon>Ustilaginaceae</taxon>
        <taxon>Moesziomyces</taxon>
    </lineage>
</organism>
<dbReference type="OrthoDB" id="185618at2759"/>
<dbReference type="HOGENOM" id="CLU_009747_0_0_1"/>
<name>A0A081CCK3_PSEA2</name>
<evidence type="ECO:0000313" key="2">
    <source>
        <dbReference type="Proteomes" id="UP000053758"/>
    </source>
</evidence>
<dbReference type="GeneID" id="26303546"/>
<dbReference type="Gene3D" id="2.30.29.30">
    <property type="entry name" value="Pleckstrin-homology domain (PH domain)/Phosphotyrosine-binding domain (PTB)"/>
    <property type="match status" value="1"/>
</dbReference>
<dbReference type="SMART" id="SM00160">
    <property type="entry name" value="RanBD"/>
    <property type="match status" value="1"/>
</dbReference>
<dbReference type="EMBL" id="DF830072">
    <property type="protein sequence ID" value="GAK64399.1"/>
    <property type="molecule type" value="Genomic_DNA"/>
</dbReference>
<dbReference type="AlphaFoldDB" id="A0A081CCK3"/>
<dbReference type="PANTHER" id="PTHR38697">
    <property type="entry name" value="NUCLEAR PORE COMPLEX PROTEIN SIMILAR TO S. CEREVISIAE NUP2 (EUROFUNG)"/>
    <property type="match status" value="1"/>
</dbReference>
<dbReference type="RefSeq" id="XP_014657339.1">
    <property type="nucleotide sequence ID" value="XM_014801853.1"/>
</dbReference>
<sequence length="1102" mass="114079">MGPSRHTRSGAAAGSSASSRAQESPSASALSTRGSSTNGLSKTPTRASPYTRTPTKASSSLSVGPSTPSRTSSPMMLREIFSMISPFRGHSRARSSAAFGAADADDEEVEEEEVPEEDMAESIGEDHVADDRMIEDAEEGVSAKANASSSRPLQPKTLDLSVPSQAIHRSASPRPAGSSSAPTGSLPLANSALVTPGLRRQVMNVQPEAGPATPGPSAPLQAPSQTSPVSRNYDLLARFFAEKQRGGQGALTEVEVEGCIRLIEESMTHGRNLESEFGHAYPSSYGPTYPMMQSSGFAPSSRASSIAPPAMPSSQSMNSLFHPGTSRLTASSSAYSFLAPRAPASQSNNIGSSATSSRRRPIYLGPGMSGLSLNRRRPLANSARASALSKVHAQGSLTRSSTDPSLTRHSRDVDDSLEAVDRAAGPEEAKRRRTNATSEATPSTQGRQSAADQAVQFESAYERESRQSSLLARDLASSSPGTSASSLKRPAPAAETAAPIPARTSPPKVPTRTASAIQDILKTTPPVRPPTKPELVNPYQSAAPLPAKGKRAADDDDAAPVAVRRSARTSMLTRAKARESARAAEKNSPPKESVLDLIERTAPKLPAARKKADDVSTQPQQNGKAPAADSSPAPAAATAPSAEERKLQKTEEVQRRLEALTKAKPQQEQNAASKTSPADATQKPVKPNAALVPPQYTSTKPKKPSPLSAAFRAPDSPSSDSEAPAPQPRGSAIPPPSFNFGSTVSASAAKAPSTGFSFSAPKPAVPATSTPSTGFSFSAPAASAATSASASTPAPASAPAPSTGFSFTPAPAVPVAQKPAAAPSTGFSFSAPASAAASSPSVSTTPKAQPGPSSSTSPRAEVLAEDAAKLPKFEWQAPAVQASGAGAADRALRDEIKAVAQAALPTFDFIYEIETPREKSQPAPADTKSAPSSTSAPSGGFSFSPTSSTASVTPAAPAASTADSTAESNEDGGSGDPSKTQSSGLLGEGEGEEGEQTLFEVRAKFWKLDAETKSWKDLGVCITKLKHSAETGKHRLLARNEANGKVAVNFMTYKGLKTTQDKTVNAFLGFDGKTPTQYRMKIKTEDQASEFKQKLEAAAAKA</sequence>
<accession>A0A081CCK3</accession>